<dbReference type="AlphaFoldDB" id="A0A919P348"/>
<keyword evidence="2" id="KW-1185">Reference proteome</keyword>
<accession>A0A919P348</accession>
<evidence type="ECO:0000313" key="1">
    <source>
        <dbReference type="EMBL" id="GIG22452.1"/>
    </source>
</evidence>
<protein>
    <submittedName>
        <fullName evidence="1">Uncharacterized protein</fullName>
    </submittedName>
</protein>
<gene>
    <name evidence="1" type="ORF">Cch01nite_31760</name>
</gene>
<dbReference type="RefSeq" id="WP_203757208.1">
    <property type="nucleotide sequence ID" value="NZ_BONK01000011.1"/>
</dbReference>
<dbReference type="EMBL" id="BONK01000011">
    <property type="protein sequence ID" value="GIG22452.1"/>
    <property type="molecule type" value="Genomic_DNA"/>
</dbReference>
<comment type="caution">
    <text evidence="1">The sequence shown here is derived from an EMBL/GenBank/DDBJ whole genome shotgun (WGS) entry which is preliminary data.</text>
</comment>
<evidence type="ECO:0000313" key="2">
    <source>
        <dbReference type="Proteomes" id="UP000632740"/>
    </source>
</evidence>
<organism evidence="1 2">
    <name type="scientific">Cellulomonas chitinilytica</name>
    <dbReference type="NCBI Taxonomy" id="398759"/>
    <lineage>
        <taxon>Bacteria</taxon>
        <taxon>Bacillati</taxon>
        <taxon>Actinomycetota</taxon>
        <taxon>Actinomycetes</taxon>
        <taxon>Micrococcales</taxon>
        <taxon>Cellulomonadaceae</taxon>
        <taxon>Cellulomonas</taxon>
    </lineage>
</organism>
<reference evidence="1" key="1">
    <citation type="submission" date="2021-01" db="EMBL/GenBank/DDBJ databases">
        <title>Whole genome shotgun sequence of Cellulomonas chitinilytica NBRC 110799.</title>
        <authorList>
            <person name="Komaki H."/>
            <person name="Tamura T."/>
        </authorList>
    </citation>
    <scope>NUCLEOTIDE SEQUENCE</scope>
    <source>
        <strain evidence="1">NBRC 110799</strain>
    </source>
</reference>
<sequence>MDAAEQLERRRLRDVLYAAAAAGDLNDLRPDELERAGLDYATLELIASGEDEIAWQNDITDEPLRWWRDDVEPPPGFVLGDADAPPRTPIVRGGVPMYLSRCGDLLGLRPPEAVVVDDADPRDRWY</sequence>
<name>A0A919P348_9CELL</name>
<dbReference type="Proteomes" id="UP000632740">
    <property type="component" value="Unassembled WGS sequence"/>
</dbReference>
<proteinExistence type="predicted"/>